<dbReference type="Gene3D" id="1.20.58.1880">
    <property type="match status" value="1"/>
</dbReference>
<feature type="compositionally biased region" description="Basic and acidic residues" evidence="2">
    <location>
        <begin position="183"/>
        <end position="193"/>
    </location>
</feature>
<dbReference type="InterPro" id="IPR009057">
    <property type="entry name" value="Homeodomain-like_sf"/>
</dbReference>
<feature type="compositionally biased region" description="Low complexity" evidence="2">
    <location>
        <begin position="208"/>
        <end position="224"/>
    </location>
</feature>
<feature type="compositionally biased region" description="Low complexity" evidence="2">
    <location>
        <begin position="141"/>
        <end position="166"/>
    </location>
</feature>
<dbReference type="EMBL" id="JACGWN010000015">
    <property type="protein sequence ID" value="KAL0402358.1"/>
    <property type="molecule type" value="Genomic_DNA"/>
</dbReference>
<dbReference type="Gene3D" id="1.10.10.60">
    <property type="entry name" value="Homeodomain-like"/>
    <property type="match status" value="1"/>
</dbReference>
<feature type="region of interest" description="Disordered" evidence="2">
    <location>
        <begin position="314"/>
        <end position="351"/>
    </location>
</feature>
<feature type="compositionally biased region" description="Pro residues" evidence="2">
    <location>
        <begin position="1"/>
        <end position="17"/>
    </location>
</feature>
<evidence type="ECO:0000256" key="1">
    <source>
        <dbReference type="SAM" id="Coils"/>
    </source>
</evidence>
<organism evidence="4">
    <name type="scientific">Sesamum latifolium</name>
    <dbReference type="NCBI Taxonomy" id="2727402"/>
    <lineage>
        <taxon>Eukaryota</taxon>
        <taxon>Viridiplantae</taxon>
        <taxon>Streptophyta</taxon>
        <taxon>Embryophyta</taxon>
        <taxon>Tracheophyta</taxon>
        <taxon>Spermatophyta</taxon>
        <taxon>Magnoliopsida</taxon>
        <taxon>eudicotyledons</taxon>
        <taxon>Gunneridae</taxon>
        <taxon>Pentapetalae</taxon>
        <taxon>asterids</taxon>
        <taxon>lamiids</taxon>
        <taxon>Lamiales</taxon>
        <taxon>Pedaliaceae</taxon>
        <taxon>Sesamum</taxon>
    </lineage>
</organism>
<dbReference type="PROSITE" id="PS51293">
    <property type="entry name" value="SANT"/>
    <property type="match status" value="2"/>
</dbReference>
<feature type="compositionally biased region" description="Low complexity" evidence="2">
    <location>
        <begin position="332"/>
        <end position="347"/>
    </location>
</feature>
<dbReference type="PANTHER" id="PTHR47340">
    <property type="entry name" value="DUPLICATED HOMEODOMAIN-LIKE SUPERFAMILY PROTEIN"/>
    <property type="match status" value="1"/>
</dbReference>
<feature type="region of interest" description="Disordered" evidence="2">
    <location>
        <begin position="1"/>
        <end position="227"/>
    </location>
</feature>
<feature type="coiled-coil region" evidence="1">
    <location>
        <begin position="430"/>
        <end position="457"/>
    </location>
</feature>
<proteinExistence type="predicted"/>
<keyword evidence="1" id="KW-0175">Coiled coil</keyword>
<comment type="caution">
    <text evidence="4">The sequence shown here is derived from an EMBL/GenBank/DDBJ whole genome shotgun (WGS) entry which is preliminary data.</text>
</comment>
<feature type="compositionally biased region" description="Polar residues" evidence="2">
    <location>
        <begin position="125"/>
        <end position="140"/>
    </location>
</feature>
<feature type="region of interest" description="Disordered" evidence="2">
    <location>
        <begin position="1172"/>
        <end position="1219"/>
    </location>
</feature>
<feature type="region of interest" description="Disordered" evidence="2">
    <location>
        <begin position="1235"/>
        <end position="1271"/>
    </location>
</feature>
<feature type="compositionally biased region" description="Basic and acidic residues" evidence="2">
    <location>
        <begin position="86"/>
        <end position="98"/>
    </location>
</feature>
<evidence type="ECO:0000259" key="3">
    <source>
        <dbReference type="PROSITE" id="PS51293"/>
    </source>
</evidence>
<feature type="domain" description="SANT" evidence="3">
    <location>
        <begin position="1112"/>
        <end position="1163"/>
    </location>
</feature>
<dbReference type="InterPro" id="IPR017884">
    <property type="entry name" value="SANT_dom"/>
</dbReference>
<feature type="compositionally biased region" description="Polar residues" evidence="2">
    <location>
        <begin position="1255"/>
        <end position="1264"/>
    </location>
</feature>
<dbReference type="PANTHER" id="PTHR47340:SF1">
    <property type="entry name" value="DUPLICATED HOMEODOMAIN-LIKE SUPERFAMILY PROTEIN"/>
    <property type="match status" value="1"/>
</dbReference>
<reference evidence="4" key="1">
    <citation type="submission" date="2020-06" db="EMBL/GenBank/DDBJ databases">
        <authorList>
            <person name="Li T."/>
            <person name="Hu X."/>
            <person name="Zhang T."/>
            <person name="Song X."/>
            <person name="Zhang H."/>
            <person name="Dai N."/>
            <person name="Sheng W."/>
            <person name="Hou X."/>
            <person name="Wei L."/>
        </authorList>
    </citation>
    <scope>NUCLEOTIDE SEQUENCE</scope>
    <source>
        <strain evidence="4">KEN1</strain>
        <tissue evidence="4">Leaf</tissue>
    </source>
</reference>
<evidence type="ECO:0000256" key="2">
    <source>
        <dbReference type="SAM" id="MobiDB-lite"/>
    </source>
</evidence>
<dbReference type="InterPro" id="IPR001005">
    <property type="entry name" value="SANT/Myb"/>
</dbReference>
<sequence length="1823" mass="198957">MAGAASPPPRSAAPPPPYHHHQQQQQQQQRWYSDFRSSRPLPPGHGKQAGWHMYPDDAGHGFMPFGSRYGDRNLEDENCRPFGSRGDGRYFRNSRENRGSFAQKDWKAPSWEAAASPNGPGRPTTEVNNLRSIENTQTCHDSSSSKSSDASQPPSNSANQSNQSQSLVKENYDKNVITADGRTSSDQKTEKENCLGSTDWKPLKWTRSGSLTSRSSGFSHSSCSKTIGVDSTETVAEVAPKNATPIQSPSAEAVACVISTAVVQSDETGSRKKPRLGWGEGLAKYEKKKVEGPEDDATKNELVFNVPNTEIMQSPAVNLSDKSPAAPSLSDCASPSTPSSVACSSSPGIEEKESIKEANVNHDTTNLSSSPSIVSQTHYDGPNFNLENLELASIVNLSSLINELLQSDDPSSAETGYVRTTSINKLLVWKVEILKALEITESEIDSLETELKSLIADPGRCCPHPAGSSSLPGGCKLKPCEGLVTASSFAIRPATLHGVSSREMILEDVPVALEDEHAVSKDEDIDSPGSATSKLVEVLPAVEGIFPSQTAEHMEGCVNQHVENSSNLDENHPMNGLSDEGNSGCVGNHVLNGTNRCEDLASVSDVHYDVEDIYDSIFSSNKDSANRALEELNKLLPAEWCPFDACAASSVSSLHRDAELVKEKFLTRKRFLWFKEKVLTLRFKVFQHFWKEGRLVSTRKLLLKTQKKFDPSLNGHRKNRSTSRSRVSSYDWVPTACSLSGFTQAPLPSGHCCTLRACTLRNLPFVWFGGLLPSSKQLFFSDDVCLCRQYYGTIVSTVKLKQLIYPRHKLEICASTKFSKITVVGLGQIPAGGPQTVPADEVVAFVNGLLSESACKPYRNTLKMPALILDKEMKMSRFISKNGMVEDPCAVEKERSMINPWSPEEKEIFIDKLAAFGKDFGKISSFLDHKTVADCIEFYYKNHKSECFKKTRKNPDFVKQRKSQSTTYLVASGKRWNRESNAASLDMLGAASEIAANVDDTSEIQQRTSKFCFGASTSYKDPKGDDGPLRRSNSLDMYNNKRETVAADVLAGICGSVSSEAISSCITSSVDPGDGYQDWRYPRVGSSIKRPLTPEVTQNVDDECSDESCGELDPTDWTDEEKSIFIHAVASYGKDFLKISDCVRTRSINQCKVFFSKARKCLGLDLIQTGAGNAASGDVNGDGSDIEDGYTTETGTVNNASECEMEEDLPPPDMKSNHESDIVGAQNLRSDLKMSEKNNGLDPLDCMAAEPPLKNSLTGDSPSQVDDKPGTDFNVENKEQNGADVEVVSMQGCGTTVASSNMMSGQRVEEDDDLHLQKGLSEAEKKALVEDSDGQCGKENPQRLLLPRANLDNKTVEDRNFNSGDVSGISCAISEMKSEPQPAGIVSHPSFDAHSSMQVDKISGYQKKADIETCSAEKSCASSLKQNGHLASVKSSIVFSVPVEYRNSPNHSNASVDVGANMHLEKTVQTCDRQHHLSVSSLSDTVESQIPRAHPTSMQTMKGISGNVNCKKQYSLQNVPKKDGDLQSGRHTSFFLEKCNSSTQLNRVGEAPFQSLEPSRDHPKPQAGSSSDVDKYSRKGDVKLFGKILISSQQKPNSCAQEADYSNSQDRKAVHQSLNLKLSSDQKVNCDSAHSKFDCNNYVGSETIPVTSFGFWDGNRMQTGYPPLPDSALLLTKYPAAFNNGVMPPPLHGVVRSSDCSSNGVSVFPSRELSSSNGLADYQVLRNRDLQPFTLDIKQPQDVVFTEMQRRNRFDLAPGMQQQARGMLGIDIGRGGVLVGGQCSGVSDPVAAIRMHYAKAGQFSLQAGNVIKEDDRWRSNGGL</sequence>
<gene>
    <name evidence="4" type="ORF">Slati_4265700</name>
</gene>
<feature type="compositionally biased region" description="Basic and acidic residues" evidence="2">
    <location>
        <begin position="69"/>
        <end position="79"/>
    </location>
</feature>
<feature type="region of interest" description="Disordered" evidence="2">
    <location>
        <begin position="1552"/>
        <end position="1576"/>
    </location>
</feature>
<evidence type="ECO:0000313" key="4">
    <source>
        <dbReference type="EMBL" id="KAL0402358.1"/>
    </source>
</evidence>
<dbReference type="CDD" id="cd00167">
    <property type="entry name" value="SANT"/>
    <property type="match status" value="1"/>
</dbReference>
<dbReference type="SUPFAM" id="SSF46689">
    <property type="entry name" value="Homeodomain-like"/>
    <property type="match status" value="2"/>
</dbReference>
<accession>A0AAW2TC28</accession>
<dbReference type="SMART" id="SM00717">
    <property type="entry name" value="SANT"/>
    <property type="match status" value="2"/>
</dbReference>
<reference evidence="4" key="2">
    <citation type="journal article" date="2024" name="Plant">
        <title>Genomic evolution and insights into agronomic trait innovations of Sesamum species.</title>
        <authorList>
            <person name="Miao H."/>
            <person name="Wang L."/>
            <person name="Qu L."/>
            <person name="Liu H."/>
            <person name="Sun Y."/>
            <person name="Le M."/>
            <person name="Wang Q."/>
            <person name="Wei S."/>
            <person name="Zheng Y."/>
            <person name="Lin W."/>
            <person name="Duan Y."/>
            <person name="Cao H."/>
            <person name="Xiong S."/>
            <person name="Wang X."/>
            <person name="Wei L."/>
            <person name="Li C."/>
            <person name="Ma Q."/>
            <person name="Ju M."/>
            <person name="Zhao R."/>
            <person name="Li G."/>
            <person name="Mu C."/>
            <person name="Tian Q."/>
            <person name="Mei H."/>
            <person name="Zhang T."/>
            <person name="Gao T."/>
            <person name="Zhang H."/>
        </authorList>
    </citation>
    <scope>NUCLEOTIDE SEQUENCE</scope>
    <source>
        <strain evidence="4">KEN1</strain>
    </source>
</reference>
<feature type="compositionally biased region" description="Polar residues" evidence="2">
    <location>
        <begin position="1191"/>
        <end position="1201"/>
    </location>
</feature>
<keyword evidence="4" id="KW-0675">Receptor</keyword>
<protein>
    <submittedName>
        <fullName evidence="4">Nuclear receptor corepressor 1</fullName>
    </submittedName>
</protein>
<feature type="domain" description="SANT" evidence="3">
    <location>
        <begin position="896"/>
        <end position="947"/>
    </location>
</feature>
<dbReference type="Pfam" id="PF00249">
    <property type="entry name" value="Myb_DNA-binding"/>
    <property type="match status" value="2"/>
</dbReference>
<name>A0AAW2TC28_9LAMI</name>